<evidence type="ECO:0000256" key="2">
    <source>
        <dbReference type="ARBA" id="ARBA00022801"/>
    </source>
</evidence>
<accession>A0A1W1W0R4</accession>
<dbReference type="InterPro" id="IPR006104">
    <property type="entry name" value="Glyco_hydro_2_N"/>
</dbReference>
<dbReference type="Gene3D" id="3.20.20.80">
    <property type="entry name" value="Glycosidases"/>
    <property type="match status" value="1"/>
</dbReference>
<keyword evidence="11" id="KW-1185">Reference proteome</keyword>
<dbReference type="Gene3D" id="2.60.40.10">
    <property type="entry name" value="Immunoglobulins"/>
    <property type="match status" value="3"/>
</dbReference>
<comment type="similarity">
    <text evidence="1">Belongs to the glycosyl hydrolase 2 family.</text>
</comment>
<organism evidence="10 11">
    <name type="scientific">Hymenobacter roseosalivarius DSM 11622</name>
    <dbReference type="NCBI Taxonomy" id="645990"/>
    <lineage>
        <taxon>Bacteria</taxon>
        <taxon>Pseudomonadati</taxon>
        <taxon>Bacteroidota</taxon>
        <taxon>Cytophagia</taxon>
        <taxon>Cytophagales</taxon>
        <taxon>Hymenobacteraceae</taxon>
        <taxon>Hymenobacter</taxon>
    </lineage>
</organism>
<evidence type="ECO:0000259" key="6">
    <source>
        <dbReference type="Pfam" id="PF02836"/>
    </source>
</evidence>
<dbReference type="InterPro" id="IPR040605">
    <property type="entry name" value="Glyco_hydro2_dom5"/>
</dbReference>
<dbReference type="Pfam" id="PF00703">
    <property type="entry name" value="Glyco_hydro_2"/>
    <property type="match status" value="1"/>
</dbReference>
<dbReference type="PROSITE" id="PS00608">
    <property type="entry name" value="GLYCOSYL_HYDROL_F2_2"/>
    <property type="match status" value="1"/>
</dbReference>
<dbReference type="RefSeq" id="WP_084447100.1">
    <property type="nucleotide sequence ID" value="NZ_FWWW01000091.1"/>
</dbReference>
<feature type="domain" description="Glycoside hydrolase family 2 immunoglobulin-like beta-sandwich" evidence="5">
    <location>
        <begin position="195"/>
        <end position="296"/>
    </location>
</feature>
<name>A0A1W1W0R4_9BACT</name>
<evidence type="ECO:0000259" key="8">
    <source>
        <dbReference type="Pfam" id="PF16355"/>
    </source>
</evidence>
<dbReference type="AlphaFoldDB" id="A0A1W1W0R4"/>
<dbReference type="SUPFAM" id="SSF49785">
    <property type="entry name" value="Galactose-binding domain-like"/>
    <property type="match status" value="1"/>
</dbReference>
<dbReference type="SUPFAM" id="SSF51445">
    <property type="entry name" value="(Trans)glycosidases"/>
    <property type="match status" value="1"/>
</dbReference>
<gene>
    <name evidence="10" type="ORF">SAMN00120144_0017</name>
</gene>
<dbReference type="GO" id="GO:0005975">
    <property type="term" value="P:carbohydrate metabolic process"/>
    <property type="evidence" value="ECO:0007669"/>
    <property type="project" value="InterPro"/>
</dbReference>
<proteinExistence type="inferred from homology"/>
<keyword evidence="2 10" id="KW-0378">Hydrolase</keyword>
<dbReference type="InterPro" id="IPR032311">
    <property type="entry name" value="DUF4982"/>
</dbReference>
<dbReference type="InterPro" id="IPR013783">
    <property type="entry name" value="Ig-like_fold"/>
</dbReference>
<dbReference type="PANTHER" id="PTHR42732:SF1">
    <property type="entry name" value="BETA-MANNOSIDASE"/>
    <property type="match status" value="1"/>
</dbReference>
<dbReference type="PANTHER" id="PTHR42732">
    <property type="entry name" value="BETA-GALACTOSIDASE"/>
    <property type="match status" value="1"/>
</dbReference>
<dbReference type="InterPro" id="IPR006103">
    <property type="entry name" value="Glyco_hydro_2_cat"/>
</dbReference>
<dbReference type="InterPro" id="IPR006101">
    <property type="entry name" value="Glyco_hydro_2"/>
</dbReference>
<dbReference type="Pfam" id="PF16355">
    <property type="entry name" value="DUF4982"/>
    <property type="match status" value="1"/>
</dbReference>
<feature type="chain" id="PRO_5012867976" evidence="4">
    <location>
        <begin position="19"/>
        <end position="802"/>
    </location>
</feature>
<evidence type="ECO:0000259" key="9">
    <source>
        <dbReference type="Pfam" id="PF18565"/>
    </source>
</evidence>
<dbReference type="InterPro" id="IPR008979">
    <property type="entry name" value="Galactose-bd-like_sf"/>
</dbReference>
<dbReference type="Gene3D" id="2.60.120.260">
    <property type="entry name" value="Galactose-binding domain-like"/>
    <property type="match status" value="1"/>
</dbReference>
<feature type="domain" description="DUF4982" evidence="8">
    <location>
        <begin position="625"/>
        <end position="682"/>
    </location>
</feature>
<evidence type="ECO:0000313" key="11">
    <source>
        <dbReference type="Proteomes" id="UP000192266"/>
    </source>
</evidence>
<dbReference type="InterPro" id="IPR036156">
    <property type="entry name" value="Beta-gal/glucu_dom_sf"/>
</dbReference>
<dbReference type="GO" id="GO:0004553">
    <property type="term" value="F:hydrolase activity, hydrolyzing O-glycosyl compounds"/>
    <property type="evidence" value="ECO:0007669"/>
    <property type="project" value="InterPro"/>
</dbReference>
<dbReference type="PRINTS" id="PR00132">
    <property type="entry name" value="GLHYDRLASE2"/>
</dbReference>
<evidence type="ECO:0000259" key="7">
    <source>
        <dbReference type="Pfam" id="PF02837"/>
    </source>
</evidence>
<dbReference type="Pfam" id="PF02836">
    <property type="entry name" value="Glyco_hydro_2_C"/>
    <property type="match status" value="1"/>
</dbReference>
<feature type="domain" description="Glycoside hydrolase family 2 catalytic" evidence="6">
    <location>
        <begin position="305"/>
        <end position="469"/>
    </location>
</feature>
<evidence type="ECO:0000313" key="10">
    <source>
        <dbReference type="EMBL" id="SMB99113.1"/>
    </source>
</evidence>
<evidence type="ECO:0000256" key="3">
    <source>
        <dbReference type="ARBA" id="ARBA00023295"/>
    </source>
</evidence>
<feature type="signal peptide" evidence="4">
    <location>
        <begin position="1"/>
        <end position="18"/>
    </location>
</feature>
<dbReference type="InterPro" id="IPR051913">
    <property type="entry name" value="GH2_Domain-Containing"/>
</dbReference>
<feature type="domain" description="Glycoside hydrolase family 2" evidence="9">
    <location>
        <begin position="696"/>
        <end position="798"/>
    </location>
</feature>
<dbReference type="InterPro" id="IPR006102">
    <property type="entry name" value="Ig-like_GH2"/>
</dbReference>
<dbReference type="STRING" id="645990.SAMN00120144_0017"/>
<reference evidence="10 11" key="1">
    <citation type="submission" date="2017-04" db="EMBL/GenBank/DDBJ databases">
        <authorList>
            <person name="Afonso C.L."/>
            <person name="Miller P.J."/>
            <person name="Scott M.A."/>
            <person name="Spackman E."/>
            <person name="Goraichik I."/>
            <person name="Dimitrov K.M."/>
            <person name="Suarez D.L."/>
            <person name="Swayne D.E."/>
        </authorList>
    </citation>
    <scope>NUCLEOTIDE SEQUENCE [LARGE SCALE GENOMIC DNA]</scope>
    <source>
        <strain evidence="10 11">DSM 11622</strain>
    </source>
</reference>
<dbReference type="OrthoDB" id="1007335at2"/>
<sequence length="802" mass="89203">MKRIPILFFLLLTMIMQAQNRPAKTTLFDAGWRFQRGGAQGAEKPEFDDARWQPVDLPHDWSIEDLPGTASPFSPEAVSQVSGGFTTGGTGWYRKTFILPPSQKGQRIQLQFDGVYMNAEVWLNGQSLGTHPYGYTSFWYDVTDKVQFGADNVLAVQVRNEGANSRWYSGSGIYRHVWLTVQAPVHVGQWGTYLTTPDITAAAAQVKAQTQVANDSKQAAQITLVTRLRNPAGQEVARTEAKQTIAAGTTATVAQTLTVKSPERWSVDKPTLYTALTEIYQGQQVTDQVETPFGIRSISFDAQNGFRLNGQTVKLKGGCIHHDNGPLGAKAYDRAEERKMELLKASGYNAIRCSHNPPSPALLAACDRLGMLVIDEAFDMWRYGKNPYDYHLYFDQWWQQDVASMVRRDRNHPSIILWSLGNEIPERGSPEGVKTARQLADHIRSLDATRPITAGVNGLAPDKDPYFAVLDVAGYNYAAAGDHHKQAIYADDHARLPQRLMYGSESYPLEAFGSWMDVVDHPYVLGDFVWTAVDYIGEASIGWLGYWQSQGFYPWNLAFCGDIDICGWKRPQSYYRDALWKENQVSLFVKPPTPSFPLNPNKEEWSKWEWHDVLADWTWPGQENQPLTVEVYSSCEQVELLLNGKSLGVKPTTRATRFTATWSVPYQPGELKAIGRTGDKVVSTATLQSAAQPVRLTLTPDRPTIQANGQDLSYIAVELVDSKGVRHPKAENALKFELSGPGTIIGVGNANPRSLESYQRPQRNAWQGRALVIIKSGEQAGKITLRASAEGLPAAEVTVVAE</sequence>
<dbReference type="EMBL" id="FWWW01000091">
    <property type="protein sequence ID" value="SMB99113.1"/>
    <property type="molecule type" value="Genomic_DNA"/>
</dbReference>
<keyword evidence="3" id="KW-0326">Glycosidase</keyword>
<dbReference type="SUPFAM" id="SSF49303">
    <property type="entry name" value="beta-Galactosidase/glucuronidase domain"/>
    <property type="match status" value="1"/>
</dbReference>
<dbReference type="Proteomes" id="UP000192266">
    <property type="component" value="Unassembled WGS sequence"/>
</dbReference>
<feature type="domain" description="Glycosyl hydrolases family 2 sugar binding" evidence="7">
    <location>
        <begin position="86"/>
        <end position="179"/>
    </location>
</feature>
<dbReference type="Pfam" id="PF18565">
    <property type="entry name" value="Glyco_hydro2_C5"/>
    <property type="match status" value="1"/>
</dbReference>
<evidence type="ECO:0000256" key="4">
    <source>
        <dbReference type="SAM" id="SignalP"/>
    </source>
</evidence>
<evidence type="ECO:0000259" key="5">
    <source>
        <dbReference type="Pfam" id="PF00703"/>
    </source>
</evidence>
<evidence type="ECO:0000256" key="1">
    <source>
        <dbReference type="ARBA" id="ARBA00007401"/>
    </source>
</evidence>
<protein>
    <submittedName>
        <fullName evidence="10">Glycoside hydrolase family 2 sugar binding</fullName>
    </submittedName>
</protein>
<keyword evidence="4" id="KW-0732">Signal</keyword>
<dbReference type="InterPro" id="IPR017853">
    <property type="entry name" value="GH"/>
</dbReference>
<dbReference type="Pfam" id="PF02837">
    <property type="entry name" value="Glyco_hydro_2_N"/>
    <property type="match status" value="1"/>
</dbReference>
<dbReference type="InterPro" id="IPR023232">
    <property type="entry name" value="Glyco_hydro_2_AS"/>
</dbReference>